<dbReference type="SMART" id="SM00100">
    <property type="entry name" value="cNMP"/>
    <property type="match status" value="2"/>
</dbReference>
<evidence type="ECO:0000256" key="7">
    <source>
        <dbReference type="ARBA" id="ARBA00022801"/>
    </source>
</evidence>
<feature type="region of interest" description="Disordered" evidence="10">
    <location>
        <begin position="639"/>
        <end position="663"/>
    </location>
</feature>
<dbReference type="InterPro" id="IPR001279">
    <property type="entry name" value="Metallo-B-lactamas"/>
</dbReference>
<protein>
    <recommendedName>
        <fullName evidence="11">Cyclic nucleotide-binding domain-containing protein</fullName>
    </recommendedName>
</protein>
<dbReference type="SMART" id="SM00849">
    <property type="entry name" value="Lactamase_B"/>
    <property type="match status" value="1"/>
</dbReference>
<dbReference type="InterPro" id="IPR050503">
    <property type="entry name" value="cAMP-dep_PK_reg_su-like"/>
</dbReference>
<keyword evidence="6" id="KW-0547">Nucleotide-binding</keyword>
<dbReference type="GO" id="GO:0005829">
    <property type="term" value="C:cytosol"/>
    <property type="evidence" value="ECO:0007669"/>
    <property type="project" value="TreeGrafter"/>
</dbReference>
<dbReference type="SUPFAM" id="SSF51206">
    <property type="entry name" value="cAMP-binding domain-like"/>
    <property type="match status" value="2"/>
</dbReference>
<evidence type="ECO:0000256" key="6">
    <source>
        <dbReference type="ARBA" id="ARBA00022741"/>
    </source>
</evidence>
<keyword evidence="13" id="KW-1185">Reference proteome</keyword>
<comment type="subcellular location">
    <subcellularLocation>
        <location evidence="2">Cytoplasm</location>
    </subcellularLocation>
</comment>
<dbReference type="Pfam" id="PF00027">
    <property type="entry name" value="cNMP_binding"/>
    <property type="match status" value="1"/>
</dbReference>
<keyword evidence="8" id="KW-0460">Magnesium</keyword>
<evidence type="ECO:0000256" key="1">
    <source>
        <dbReference type="ARBA" id="ARBA00001946"/>
    </source>
</evidence>
<dbReference type="Gene3D" id="2.60.120.10">
    <property type="entry name" value="Jelly Rolls"/>
    <property type="match status" value="2"/>
</dbReference>
<proteinExistence type="inferred from homology"/>
<keyword evidence="7" id="KW-0378">Hydrolase</keyword>
<feature type="domain" description="Cyclic nucleotide-binding" evidence="11">
    <location>
        <begin position="579"/>
        <end position="775"/>
    </location>
</feature>
<name>A0A9W7KRZ5_9STRA</name>
<keyword evidence="5" id="KW-0677">Repeat</keyword>
<evidence type="ECO:0000256" key="3">
    <source>
        <dbReference type="ARBA" id="ARBA00022490"/>
    </source>
</evidence>
<dbReference type="InterPro" id="IPR018488">
    <property type="entry name" value="cNMP-bd_CS"/>
</dbReference>
<dbReference type="Pfam" id="PF23023">
    <property type="entry name" value="Anti-Pycsar_Apyc1"/>
    <property type="match status" value="1"/>
</dbReference>
<evidence type="ECO:0000313" key="12">
    <source>
        <dbReference type="EMBL" id="GMI09527.1"/>
    </source>
</evidence>
<dbReference type="GO" id="GO:0034236">
    <property type="term" value="F:protein kinase A catalytic subunit binding"/>
    <property type="evidence" value="ECO:0007669"/>
    <property type="project" value="TreeGrafter"/>
</dbReference>
<evidence type="ECO:0000256" key="10">
    <source>
        <dbReference type="SAM" id="MobiDB-lite"/>
    </source>
</evidence>
<dbReference type="InterPro" id="IPR018490">
    <property type="entry name" value="cNMP-bd_dom_sf"/>
</dbReference>
<dbReference type="GO" id="GO:0004862">
    <property type="term" value="F:cAMP-dependent protein kinase inhibitor activity"/>
    <property type="evidence" value="ECO:0007669"/>
    <property type="project" value="TreeGrafter"/>
</dbReference>
<feature type="domain" description="Cyclic nucleotide-binding" evidence="11">
    <location>
        <begin position="787"/>
        <end position="898"/>
    </location>
</feature>
<evidence type="ECO:0000313" key="13">
    <source>
        <dbReference type="Proteomes" id="UP001165122"/>
    </source>
</evidence>
<comment type="cofactor">
    <cofactor evidence="1">
        <name>Mg(2+)</name>
        <dbReference type="ChEBI" id="CHEBI:18420"/>
    </cofactor>
</comment>
<dbReference type="PROSITE" id="PS00889">
    <property type="entry name" value="CNMP_BINDING_2"/>
    <property type="match status" value="1"/>
</dbReference>
<dbReference type="CDD" id="cd07738">
    <property type="entry name" value="DdPDE5-like_MBL-fold"/>
    <property type="match status" value="1"/>
</dbReference>
<dbReference type="InterPro" id="IPR036866">
    <property type="entry name" value="RibonucZ/Hydroxyglut_hydro"/>
</dbReference>
<dbReference type="PANTHER" id="PTHR11635:SF152">
    <property type="entry name" value="CAMP-DEPENDENT PROTEIN KINASE TYPE I REGULATORY SUBUNIT-RELATED"/>
    <property type="match status" value="1"/>
</dbReference>
<feature type="compositionally biased region" description="Basic and acidic residues" evidence="10">
    <location>
        <begin position="26"/>
        <end position="43"/>
    </location>
</feature>
<dbReference type="InterPro" id="IPR014710">
    <property type="entry name" value="RmlC-like_jellyroll"/>
</dbReference>
<dbReference type="OrthoDB" id="421226at2759"/>
<dbReference type="InterPro" id="IPR000595">
    <property type="entry name" value="cNMP-bd_dom"/>
</dbReference>
<dbReference type="GO" id="GO:0005952">
    <property type="term" value="C:cAMP-dependent protein kinase complex"/>
    <property type="evidence" value="ECO:0007669"/>
    <property type="project" value="InterPro"/>
</dbReference>
<dbReference type="Proteomes" id="UP001165122">
    <property type="component" value="Unassembled WGS sequence"/>
</dbReference>
<dbReference type="EMBL" id="BRXW01000138">
    <property type="protein sequence ID" value="GMI09527.1"/>
    <property type="molecule type" value="Genomic_DNA"/>
</dbReference>
<dbReference type="FunFam" id="3.60.15.10:FF:000029">
    <property type="entry name" value="Cyclic nucleotide-binding domain protein"/>
    <property type="match status" value="1"/>
</dbReference>
<comment type="caution">
    <text evidence="12">The sequence shown here is derived from an EMBL/GenBank/DDBJ whole genome shotgun (WGS) entry which is preliminary data.</text>
</comment>
<dbReference type="PROSITE" id="PS00888">
    <property type="entry name" value="CNMP_BINDING_1"/>
    <property type="match status" value="1"/>
</dbReference>
<keyword evidence="3" id="KW-0963">Cytoplasm</keyword>
<gene>
    <name evidence="12" type="ORF">TrLO_g1293</name>
</gene>
<dbReference type="CDD" id="cd00038">
    <property type="entry name" value="CAP_ED"/>
    <property type="match status" value="2"/>
</dbReference>
<evidence type="ECO:0000256" key="2">
    <source>
        <dbReference type="ARBA" id="ARBA00004496"/>
    </source>
</evidence>
<organism evidence="12 13">
    <name type="scientific">Triparma laevis f. longispina</name>
    <dbReference type="NCBI Taxonomy" id="1714387"/>
    <lineage>
        <taxon>Eukaryota</taxon>
        <taxon>Sar</taxon>
        <taxon>Stramenopiles</taxon>
        <taxon>Ochrophyta</taxon>
        <taxon>Bolidophyceae</taxon>
        <taxon>Parmales</taxon>
        <taxon>Triparmaceae</taxon>
        <taxon>Triparma</taxon>
    </lineage>
</organism>
<accession>A0A9W7KRZ5</accession>
<dbReference type="GO" id="GO:0030552">
    <property type="term" value="F:cAMP binding"/>
    <property type="evidence" value="ECO:0007669"/>
    <property type="project" value="TreeGrafter"/>
</dbReference>
<evidence type="ECO:0000256" key="5">
    <source>
        <dbReference type="ARBA" id="ARBA00022737"/>
    </source>
</evidence>
<evidence type="ECO:0000256" key="8">
    <source>
        <dbReference type="ARBA" id="ARBA00022842"/>
    </source>
</evidence>
<keyword evidence="4" id="KW-0479">Metal-binding</keyword>
<feature type="region of interest" description="Disordered" evidence="10">
    <location>
        <begin position="1"/>
        <end position="58"/>
    </location>
</feature>
<comment type="similarity">
    <text evidence="9">Belongs to the metallo-beta-lactamase superfamily. cNMP phosphodiesterase family.</text>
</comment>
<sequence length="963" mass="108287">MIDPISDQQQQQQSEEKEASAIQNSEVKEAERLEPTAPPERKPSPTLASPSIEHKRLSKFDSTTLRAQMVHDDISTDLPMRPEGPLPTFDQPRGGVIVETKVGNVQFGMPAETIKDCLGSGLMVPQYFVVPTVSFVRQLGPNIGLNVAEFEFPAYCNFFFYKRRVTLIVATEEVKERIKKVFQETLFGPDRVDVSQDFKEGTLKDQMPEMQKELDFFRIFMGKKMELEDLLDFIVFSDEGVARIEQEDKETKEKKEVLLQWRSSRQTGAEDDGEYVVIQDDYNCGIVSDKVTLPPPPAAPEVNDHVFEPPLFGVTVLGSSHGFDPSGKTSGYVLWLSKRGYMVDPPPHSSAILAQNNIPQSLITGVIITHCHADHDAGTFQKILQEGRITLMTTQTIHDSFIRKYAALSGLDPQLLRKSFHFRPVKIGENIKMRGGMFRFFYSLHAIPCVGFEVFLGDKSMVFSADHMNDPPKIKELHSDGVINEWRKDQLLNFPWHRDIILHEAGIPPIHTPMETLANLPEDVKQRLYVVHVSGNAFKPEFGLKPAPVGVENTLTLEVEEPENAAALEVLDLVTNIDLFSSLTIQHAREILQIVEVAEYKAGDYVIRKGDEGHTMMIIASGKADVRITVLNREDRLNERKSMRKGLTPRSEESTPRGMEGEETAASMFGRDVEGAENEEDEGYVDEEISRRKSMNGRAMNLEDLKDKTQTTVKTFTTGDYFGEQALVAPDCIRSADIIARTDLICYEFRRQDFNWLLHGTSVVAKIERMIMARQDSVWELLSMNSVLRMLTPTQKTQLEQRCEPKFFEAGAEVWAEGESAQCAVLIDSGSFKFEKKAPTGGGRRRAASVFRHLGPPPPPMFYAGTFVGEIDALLEDKPLQTSLVTKEEGQAMIISKKDMLDFFTNAPGVLLAMLHTQFIMPTAEATKTTEAALKLQKEENLAQITKRNSILEGSEEEEEEED</sequence>
<dbReference type="PRINTS" id="PR00103">
    <property type="entry name" value="CAMPKINASE"/>
</dbReference>
<dbReference type="PANTHER" id="PTHR11635">
    <property type="entry name" value="CAMP-DEPENDENT PROTEIN KINASE REGULATORY CHAIN"/>
    <property type="match status" value="1"/>
</dbReference>
<dbReference type="SUPFAM" id="SSF56281">
    <property type="entry name" value="Metallo-hydrolase/oxidoreductase"/>
    <property type="match status" value="1"/>
</dbReference>
<evidence type="ECO:0000259" key="11">
    <source>
        <dbReference type="PROSITE" id="PS50042"/>
    </source>
</evidence>
<dbReference type="GO" id="GO:0016787">
    <property type="term" value="F:hydrolase activity"/>
    <property type="evidence" value="ECO:0007669"/>
    <property type="project" value="UniProtKB-KW"/>
</dbReference>
<dbReference type="PROSITE" id="PS50042">
    <property type="entry name" value="CNMP_BINDING_3"/>
    <property type="match status" value="2"/>
</dbReference>
<reference evidence="13" key="1">
    <citation type="journal article" date="2023" name="Commun. Biol.">
        <title>Genome analysis of Parmales, the sister group of diatoms, reveals the evolutionary specialization of diatoms from phago-mixotrophs to photoautotrophs.</title>
        <authorList>
            <person name="Ban H."/>
            <person name="Sato S."/>
            <person name="Yoshikawa S."/>
            <person name="Yamada K."/>
            <person name="Nakamura Y."/>
            <person name="Ichinomiya M."/>
            <person name="Sato N."/>
            <person name="Blanc-Mathieu R."/>
            <person name="Endo H."/>
            <person name="Kuwata A."/>
            <person name="Ogata H."/>
        </authorList>
    </citation>
    <scope>NUCLEOTIDE SEQUENCE [LARGE SCALE GENOMIC DNA]</scope>
    <source>
        <strain evidence="13">NIES 3700</strain>
    </source>
</reference>
<dbReference type="GO" id="GO:0046872">
    <property type="term" value="F:metal ion binding"/>
    <property type="evidence" value="ECO:0007669"/>
    <property type="project" value="UniProtKB-KW"/>
</dbReference>
<dbReference type="Gene3D" id="3.60.15.10">
    <property type="entry name" value="Ribonuclease Z/Hydroxyacylglutathione hydrolase-like"/>
    <property type="match status" value="1"/>
</dbReference>
<dbReference type="AlphaFoldDB" id="A0A9W7KRZ5"/>
<evidence type="ECO:0000256" key="9">
    <source>
        <dbReference type="ARBA" id="ARBA00061002"/>
    </source>
</evidence>
<evidence type="ECO:0000256" key="4">
    <source>
        <dbReference type="ARBA" id="ARBA00022723"/>
    </source>
</evidence>